<gene>
    <name evidence="1" type="ORF">BDU57DRAFT_569544</name>
</gene>
<evidence type="ECO:0000313" key="2">
    <source>
        <dbReference type="Proteomes" id="UP000800096"/>
    </source>
</evidence>
<dbReference type="Gene3D" id="3.90.1150.10">
    <property type="entry name" value="Aspartate Aminotransferase, domain 1"/>
    <property type="match status" value="1"/>
</dbReference>
<dbReference type="Proteomes" id="UP000800096">
    <property type="component" value="Unassembled WGS sequence"/>
</dbReference>
<keyword evidence="2" id="KW-1185">Reference proteome</keyword>
<dbReference type="AlphaFoldDB" id="A0A6A5QXX1"/>
<dbReference type="OrthoDB" id="10261433at2759"/>
<organism evidence="1 2">
    <name type="scientific">Ampelomyces quisqualis</name>
    <name type="common">Powdery mildew agent</name>
    <dbReference type="NCBI Taxonomy" id="50730"/>
    <lineage>
        <taxon>Eukaryota</taxon>
        <taxon>Fungi</taxon>
        <taxon>Dikarya</taxon>
        <taxon>Ascomycota</taxon>
        <taxon>Pezizomycotina</taxon>
        <taxon>Dothideomycetes</taxon>
        <taxon>Pleosporomycetidae</taxon>
        <taxon>Pleosporales</taxon>
        <taxon>Pleosporineae</taxon>
        <taxon>Phaeosphaeriaceae</taxon>
        <taxon>Ampelomyces</taxon>
    </lineage>
</organism>
<dbReference type="InterPro" id="IPR015422">
    <property type="entry name" value="PyrdxlP-dep_Trfase_small"/>
</dbReference>
<dbReference type="EMBL" id="ML979133">
    <property type="protein sequence ID" value="KAF1919700.1"/>
    <property type="molecule type" value="Genomic_DNA"/>
</dbReference>
<accession>A0A6A5QXX1</accession>
<reference evidence="1" key="1">
    <citation type="journal article" date="2020" name="Stud. Mycol.">
        <title>101 Dothideomycetes genomes: a test case for predicting lifestyles and emergence of pathogens.</title>
        <authorList>
            <person name="Haridas S."/>
            <person name="Albert R."/>
            <person name="Binder M."/>
            <person name="Bloem J."/>
            <person name="Labutti K."/>
            <person name="Salamov A."/>
            <person name="Andreopoulos B."/>
            <person name="Baker S."/>
            <person name="Barry K."/>
            <person name="Bills G."/>
            <person name="Bluhm B."/>
            <person name="Cannon C."/>
            <person name="Castanera R."/>
            <person name="Culley D."/>
            <person name="Daum C."/>
            <person name="Ezra D."/>
            <person name="Gonzalez J."/>
            <person name="Henrissat B."/>
            <person name="Kuo A."/>
            <person name="Liang C."/>
            <person name="Lipzen A."/>
            <person name="Lutzoni F."/>
            <person name="Magnuson J."/>
            <person name="Mondo S."/>
            <person name="Nolan M."/>
            <person name="Ohm R."/>
            <person name="Pangilinan J."/>
            <person name="Park H.-J."/>
            <person name="Ramirez L."/>
            <person name="Alfaro M."/>
            <person name="Sun H."/>
            <person name="Tritt A."/>
            <person name="Yoshinaga Y."/>
            <person name="Zwiers L.-H."/>
            <person name="Turgeon B."/>
            <person name="Goodwin S."/>
            <person name="Spatafora J."/>
            <person name="Crous P."/>
            <person name="Grigoriev I."/>
        </authorList>
    </citation>
    <scope>NUCLEOTIDE SEQUENCE</scope>
    <source>
        <strain evidence="1">HMLAC05119</strain>
    </source>
</reference>
<proteinExistence type="predicted"/>
<name>A0A6A5QXX1_AMPQU</name>
<evidence type="ECO:0000313" key="1">
    <source>
        <dbReference type="EMBL" id="KAF1919700.1"/>
    </source>
</evidence>
<sequence length="68" mass="7159">MRDELCHGKSVSCSKLDSGAYSSRYGCIGDVWGRGLIAGCEIVGDRKTKVGAPEIGKAVSGKLVEMIL</sequence>
<protein>
    <submittedName>
        <fullName evidence="1">Uncharacterized protein</fullName>
    </submittedName>
</protein>